<comment type="caution">
    <text evidence="2">The sequence shown here is derived from an EMBL/GenBank/DDBJ whole genome shotgun (WGS) entry which is preliminary data.</text>
</comment>
<proteinExistence type="predicted"/>
<dbReference type="Pfam" id="PF12728">
    <property type="entry name" value="HTH_17"/>
    <property type="match status" value="1"/>
</dbReference>
<sequence length="100" mass="10749">MATADEITELAATLAKLARTLAEQETRPTQSAPPSFPPERVMLTVEEAAERLGIGRTLMFKLLRTGQIESVRIGRLRRVPASAIQDYAARLVASASATAA</sequence>
<dbReference type="InterPro" id="IPR041657">
    <property type="entry name" value="HTH_17"/>
</dbReference>
<organism evidence="2 3">
    <name type="scientific">Amycolatopsis thermophila</name>
    <dbReference type="NCBI Taxonomy" id="206084"/>
    <lineage>
        <taxon>Bacteria</taxon>
        <taxon>Bacillati</taxon>
        <taxon>Actinomycetota</taxon>
        <taxon>Actinomycetes</taxon>
        <taxon>Pseudonocardiales</taxon>
        <taxon>Pseudonocardiaceae</taxon>
        <taxon>Amycolatopsis</taxon>
    </lineage>
</organism>
<evidence type="ECO:0000313" key="3">
    <source>
        <dbReference type="Proteomes" id="UP001229651"/>
    </source>
</evidence>
<protein>
    <submittedName>
        <fullName evidence="2">Excisionase family DNA binding protein</fullName>
    </submittedName>
</protein>
<accession>A0ABU0ETV7</accession>
<keyword evidence="3" id="KW-1185">Reference proteome</keyword>
<reference evidence="2 3" key="1">
    <citation type="submission" date="2023-07" db="EMBL/GenBank/DDBJ databases">
        <title>Sequencing the genomes of 1000 actinobacteria strains.</title>
        <authorList>
            <person name="Klenk H.-P."/>
        </authorList>
    </citation>
    <scope>NUCLEOTIDE SEQUENCE [LARGE SCALE GENOMIC DNA]</scope>
    <source>
        <strain evidence="2 3">DSM 45805</strain>
    </source>
</reference>
<dbReference type="RefSeq" id="WP_306991399.1">
    <property type="nucleotide sequence ID" value="NZ_JAUSUT010000001.1"/>
</dbReference>
<dbReference type="Proteomes" id="UP001229651">
    <property type="component" value="Unassembled WGS sequence"/>
</dbReference>
<evidence type="ECO:0000259" key="1">
    <source>
        <dbReference type="Pfam" id="PF12728"/>
    </source>
</evidence>
<dbReference type="NCBIfam" id="TIGR01764">
    <property type="entry name" value="excise"/>
    <property type="match status" value="1"/>
</dbReference>
<dbReference type="EMBL" id="JAUSUT010000001">
    <property type="protein sequence ID" value="MDQ0378579.1"/>
    <property type="molecule type" value="Genomic_DNA"/>
</dbReference>
<gene>
    <name evidence="2" type="ORF">FB470_002573</name>
</gene>
<evidence type="ECO:0000313" key="2">
    <source>
        <dbReference type="EMBL" id="MDQ0378579.1"/>
    </source>
</evidence>
<name>A0ABU0ETV7_9PSEU</name>
<feature type="domain" description="Helix-turn-helix" evidence="1">
    <location>
        <begin position="42"/>
        <end position="90"/>
    </location>
</feature>
<dbReference type="InterPro" id="IPR010093">
    <property type="entry name" value="SinI_DNA-bd"/>
</dbReference>